<keyword evidence="10" id="KW-1185">Reference proteome</keyword>
<dbReference type="InterPro" id="IPR017972">
    <property type="entry name" value="Cyt_P450_CS"/>
</dbReference>
<dbReference type="InterPro" id="IPR002401">
    <property type="entry name" value="Cyt_P450_E_grp-I"/>
</dbReference>
<evidence type="ECO:0000313" key="10">
    <source>
        <dbReference type="Proteomes" id="UP000015453"/>
    </source>
</evidence>
<dbReference type="Pfam" id="PF00067">
    <property type="entry name" value="p450"/>
    <property type="match status" value="1"/>
</dbReference>
<evidence type="ECO:0000313" key="9">
    <source>
        <dbReference type="EMBL" id="EPS72790.1"/>
    </source>
</evidence>
<dbReference type="GO" id="GO:0016020">
    <property type="term" value="C:membrane"/>
    <property type="evidence" value="ECO:0007669"/>
    <property type="project" value="UniProtKB-SubCell"/>
</dbReference>
<dbReference type="EMBL" id="AUSU01000692">
    <property type="protein sequence ID" value="EPS72790.1"/>
    <property type="molecule type" value="Genomic_DNA"/>
</dbReference>
<comment type="subcellular location">
    <subcellularLocation>
        <location evidence="2">Membrane</location>
        <topology evidence="2">Single-pass membrane protein</topology>
    </subcellularLocation>
</comment>
<feature type="binding site" description="axial binding residue" evidence="7">
    <location>
        <position position="438"/>
    </location>
    <ligand>
        <name>heme</name>
        <dbReference type="ChEBI" id="CHEBI:30413"/>
    </ligand>
    <ligandPart>
        <name>Fe</name>
        <dbReference type="ChEBI" id="CHEBI:18248"/>
    </ligandPart>
</feature>
<comment type="similarity">
    <text evidence="3 8">Belongs to the cytochrome P450 family.</text>
</comment>
<dbReference type="SUPFAM" id="SSF48264">
    <property type="entry name" value="Cytochrome P450"/>
    <property type="match status" value="1"/>
</dbReference>
<comment type="caution">
    <text evidence="9">The sequence shown here is derived from an EMBL/GenBank/DDBJ whole genome shotgun (WGS) entry which is preliminary data.</text>
</comment>
<keyword evidence="4 7" id="KW-0479">Metal-binding</keyword>
<evidence type="ECO:0000256" key="5">
    <source>
        <dbReference type="ARBA" id="ARBA00023002"/>
    </source>
</evidence>
<evidence type="ECO:0008006" key="11">
    <source>
        <dbReference type="Google" id="ProtNLM"/>
    </source>
</evidence>
<sequence length="491" mass="55820">AEILIFFVIGFLLWRIAKRDFDWRNMPFVGMFPILYQKLNRIHDACVEVLELFGGTFLLKGPWFVNLDILATVDPENVHFIMSQNFNNFPKGTEFKKIFDVLGDGIFNSDGEAWRVQRKQARALIAHERFRRFLVETNAGKLEKGLIPILERAAGNGGALDLQDVFQRFTFDTTCMLITGYDPGCLSVDLPDVPFSAAMDTAEEAIFIRHILPETLWKIGRFLRIGYEQRLKRAHGVLDRVIGDYIAMKKSELSDPTRKNSDDLLTSYISESDVTDKFLRDTVLNLMIAGRDTTSSALTWFIWLVSSHPDVESKILTELASLPNPPAGSPAAACRLFKPEELHNLVYLHCALCESLRLYPPVPFQHKSPAAPAVLPSGHYVHPKMKVLFSLYAMARMAYIWGEDCKEFRPERWINGRGKVNYEPSYKFMAFNAGPRTCIGKEVAFTQLKAVAAAVIYNYRVELVEGHDVSPNVSVILYMKHGFKVRVTKRL</sequence>
<reference evidence="9 10" key="1">
    <citation type="journal article" date="2013" name="BMC Genomics">
        <title>The miniature genome of a carnivorous plant Genlisea aurea contains a low number of genes and short non-coding sequences.</title>
        <authorList>
            <person name="Leushkin E.V."/>
            <person name="Sutormin R.A."/>
            <person name="Nabieva E.R."/>
            <person name="Penin A.A."/>
            <person name="Kondrashov A.S."/>
            <person name="Logacheva M.D."/>
        </authorList>
    </citation>
    <scope>NUCLEOTIDE SEQUENCE [LARGE SCALE GENOMIC DNA]</scope>
</reference>
<organism evidence="9 10">
    <name type="scientific">Genlisea aurea</name>
    <dbReference type="NCBI Taxonomy" id="192259"/>
    <lineage>
        <taxon>Eukaryota</taxon>
        <taxon>Viridiplantae</taxon>
        <taxon>Streptophyta</taxon>
        <taxon>Embryophyta</taxon>
        <taxon>Tracheophyta</taxon>
        <taxon>Spermatophyta</taxon>
        <taxon>Magnoliopsida</taxon>
        <taxon>eudicotyledons</taxon>
        <taxon>Gunneridae</taxon>
        <taxon>Pentapetalae</taxon>
        <taxon>asterids</taxon>
        <taxon>lamiids</taxon>
        <taxon>Lamiales</taxon>
        <taxon>Lentibulariaceae</taxon>
        <taxon>Genlisea</taxon>
    </lineage>
</organism>
<evidence type="ECO:0000256" key="6">
    <source>
        <dbReference type="ARBA" id="ARBA00023004"/>
    </source>
</evidence>
<dbReference type="PRINTS" id="PR00463">
    <property type="entry name" value="EP450I"/>
</dbReference>
<dbReference type="GO" id="GO:0004497">
    <property type="term" value="F:monooxygenase activity"/>
    <property type="evidence" value="ECO:0007669"/>
    <property type="project" value="UniProtKB-KW"/>
</dbReference>
<feature type="non-terminal residue" evidence="9">
    <location>
        <position position="491"/>
    </location>
</feature>
<evidence type="ECO:0000256" key="1">
    <source>
        <dbReference type="ARBA" id="ARBA00001971"/>
    </source>
</evidence>
<evidence type="ECO:0000256" key="4">
    <source>
        <dbReference type="ARBA" id="ARBA00022723"/>
    </source>
</evidence>
<protein>
    <recommendedName>
        <fullName evidence="11">Cytochrome P450</fullName>
    </recommendedName>
</protein>
<dbReference type="Gene3D" id="1.10.630.10">
    <property type="entry name" value="Cytochrome P450"/>
    <property type="match status" value="1"/>
</dbReference>
<dbReference type="PRINTS" id="PR00385">
    <property type="entry name" value="P450"/>
</dbReference>
<accession>S8D0D9</accession>
<dbReference type="GO" id="GO:0006629">
    <property type="term" value="P:lipid metabolic process"/>
    <property type="evidence" value="ECO:0007669"/>
    <property type="project" value="UniProtKB-ARBA"/>
</dbReference>
<evidence type="ECO:0000256" key="2">
    <source>
        <dbReference type="ARBA" id="ARBA00004167"/>
    </source>
</evidence>
<evidence type="ECO:0000256" key="7">
    <source>
        <dbReference type="PIRSR" id="PIRSR602401-1"/>
    </source>
</evidence>
<dbReference type="Proteomes" id="UP000015453">
    <property type="component" value="Unassembled WGS sequence"/>
</dbReference>
<feature type="non-terminal residue" evidence="9">
    <location>
        <position position="1"/>
    </location>
</feature>
<dbReference type="CDD" id="cd11064">
    <property type="entry name" value="CYP86A"/>
    <property type="match status" value="1"/>
</dbReference>
<dbReference type="OrthoDB" id="1470350at2759"/>
<keyword evidence="7 8" id="KW-0349">Heme</keyword>
<dbReference type="GO" id="GO:0005506">
    <property type="term" value="F:iron ion binding"/>
    <property type="evidence" value="ECO:0007669"/>
    <property type="project" value="InterPro"/>
</dbReference>
<dbReference type="GO" id="GO:0020037">
    <property type="term" value="F:heme binding"/>
    <property type="evidence" value="ECO:0007669"/>
    <property type="project" value="InterPro"/>
</dbReference>
<dbReference type="PANTHER" id="PTHR24296">
    <property type="entry name" value="CYTOCHROME P450"/>
    <property type="match status" value="1"/>
</dbReference>
<dbReference type="AlphaFoldDB" id="S8D0D9"/>
<comment type="cofactor">
    <cofactor evidence="1 7">
        <name>heme</name>
        <dbReference type="ChEBI" id="CHEBI:30413"/>
    </cofactor>
</comment>
<evidence type="ECO:0000256" key="8">
    <source>
        <dbReference type="RuleBase" id="RU000461"/>
    </source>
</evidence>
<evidence type="ECO:0000256" key="3">
    <source>
        <dbReference type="ARBA" id="ARBA00010617"/>
    </source>
</evidence>
<gene>
    <name evidence="9" type="ORF">M569_01963</name>
</gene>
<keyword evidence="8" id="KW-0503">Monooxygenase</keyword>
<keyword evidence="6 7" id="KW-0408">Iron</keyword>
<proteinExistence type="inferred from homology"/>
<dbReference type="InterPro" id="IPR001128">
    <property type="entry name" value="Cyt_P450"/>
</dbReference>
<dbReference type="GO" id="GO:0016705">
    <property type="term" value="F:oxidoreductase activity, acting on paired donors, with incorporation or reduction of molecular oxygen"/>
    <property type="evidence" value="ECO:0007669"/>
    <property type="project" value="InterPro"/>
</dbReference>
<keyword evidence="5 8" id="KW-0560">Oxidoreductase</keyword>
<dbReference type="InterPro" id="IPR036396">
    <property type="entry name" value="Cyt_P450_sf"/>
</dbReference>
<name>S8D0D9_9LAMI</name>
<dbReference type="PROSITE" id="PS00086">
    <property type="entry name" value="CYTOCHROME_P450"/>
    <property type="match status" value="1"/>
</dbReference>